<dbReference type="InterPro" id="IPR001792">
    <property type="entry name" value="Acylphosphatase-like_dom"/>
</dbReference>
<organism evidence="2">
    <name type="scientific">marine sediment metagenome</name>
    <dbReference type="NCBI Taxonomy" id="412755"/>
    <lineage>
        <taxon>unclassified sequences</taxon>
        <taxon>metagenomes</taxon>
        <taxon>ecological metagenomes</taxon>
    </lineage>
</organism>
<dbReference type="InterPro" id="IPR017968">
    <property type="entry name" value="Acylphosphatase_CS"/>
</dbReference>
<dbReference type="InterPro" id="IPR020456">
    <property type="entry name" value="Acylphosphatase"/>
</dbReference>
<evidence type="ECO:0000313" key="2">
    <source>
        <dbReference type="EMBL" id="KKM91938.1"/>
    </source>
</evidence>
<dbReference type="GO" id="GO:0003998">
    <property type="term" value="F:acylphosphatase activity"/>
    <property type="evidence" value="ECO:0007669"/>
    <property type="project" value="InterPro"/>
</dbReference>
<dbReference type="SUPFAM" id="SSF54975">
    <property type="entry name" value="Acylphosphatase/BLUF domain-like"/>
    <property type="match status" value="1"/>
</dbReference>
<dbReference type="InterPro" id="IPR036046">
    <property type="entry name" value="Acylphosphatase-like_dom_sf"/>
</dbReference>
<protein>
    <recommendedName>
        <fullName evidence="1">Acylphosphatase-like domain-containing protein</fullName>
    </recommendedName>
</protein>
<evidence type="ECO:0000259" key="1">
    <source>
        <dbReference type="PROSITE" id="PS51160"/>
    </source>
</evidence>
<dbReference type="PROSITE" id="PS51160">
    <property type="entry name" value="ACYLPHOSPHATASE_3"/>
    <property type="match status" value="1"/>
</dbReference>
<accession>A0A0F9LEM4</accession>
<dbReference type="PROSITE" id="PS00150">
    <property type="entry name" value="ACYLPHOSPHATASE_1"/>
    <property type="match status" value="1"/>
</dbReference>
<dbReference type="PANTHER" id="PTHR47268:SF4">
    <property type="entry name" value="ACYLPHOSPHATASE"/>
    <property type="match status" value="1"/>
</dbReference>
<dbReference type="Pfam" id="PF00708">
    <property type="entry name" value="Acylphosphatase"/>
    <property type="match status" value="1"/>
</dbReference>
<dbReference type="PANTHER" id="PTHR47268">
    <property type="entry name" value="ACYLPHOSPHATASE"/>
    <property type="match status" value="1"/>
</dbReference>
<dbReference type="AlphaFoldDB" id="A0A0F9LEM4"/>
<reference evidence="2" key="1">
    <citation type="journal article" date="2015" name="Nature">
        <title>Complex archaea that bridge the gap between prokaryotes and eukaryotes.</title>
        <authorList>
            <person name="Spang A."/>
            <person name="Saw J.H."/>
            <person name="Jorgensen S.L."/>
            <person name="Zaremba-Niedzwiedzka K."/>
            <person name="Martijn J."/>
            <person name="Lind A.E."/>
            <person name="van Eijk R."/>
            <person name="Schleper C."/>
            <person name="Guy L."/>
            <person name="Ettema T.J."/>
        </authorList>
    </citation>
    <scope>NUCLEOTIDE SEQUENCE</scope>
</reference>
<sequence>MKARAHIFVTGRVQGVFFRDHTQKWASSLNLTGWVRNIRSGQVEALAEGDKEKIEELISKLNEGPPLSQVENVDVNWEDYKGEFKDFQVTYSDSW</sequence>
<comment type="caution">
    <text evidence="2">The sequence shown here is derived from an EMBL/GenBank/DDBJ whole genome shotgun (WGS) entry which is preliminary data.</text>
</comment>
<name>A0A0F9LEM4_9ZZZZ</name>
<proteinExistence type="predicted"/>
<dbReference type="EMBL" id="LAZR01006464">
    <property type="protein sequence ID" value="KKM91938.1"/>
    <property type="molecule type" value="Genomic_DNA"/>
</dbReference>
<dbReference type="PRINTS" id="PR00112">
    <property type="entry name" value="ACYLPHPHTASE"/>
</dbReference>
<gene>
    <name evidence="2" type="ORF">LCGC14_1223480</name>
</gene>
<dbReference type="Gene3D" id="3.30.70.100">
    <property type="match status" value="1"/>
</dbReference>
<dbReference type="PROSITE" id="PS00151">
    <property type="entry name" value="ACYLPHOSPHATASE_2"/>
    <property type="match status" value="1"/>
</dbReference>
<feature type="domain" description="Acylphosphatase-like" evidence="1">
    <location>
        <begin position="4"/>
        <end position="91"/>
    </location>
</feature>